<name>A0A1G2KWQ1_9BACT</name>
<reference evidence="2 3" key="1">
    <citation type="journal article" date="2016" name="Nat. Commun.">
        <title>Thousands of microbial genomes shed light on interconnected biogeochemical processes in an aquifer system.</title>
        <authorList>
            <person name="Anantharaman K."/>
            <person name="Brown C.T."/>
            <person name="Hug L.A."/>
            <person name="Sharon I."/>
            <person name="Castelle C.J."/>
            <person name="Probst A.J."/>
            <person name="Thomas B.C."/>
            <person name="Singh A."/>
            <person name="Wilkins M.J."/>
            <person name="Karaoz U."/>
            <person name="Brodie E.L."/>
            <person name="Williams K.H."/>
            <person name="Hubbard S.S."/>
            <person name="Banfield J.F."/>
        </authorList>
    </citation>
    <scope>NUCLEOTIDE SEQUENCE [LARGE SCALE GENOMIC DNA]</scope>
</reference>
<keyword evidence="1" id="KW-0812">Transmembrane</keyword>
<evidence type="ECO:0000256" key="1">
    <source>
        <dbReference type="SAM" id="Phobius"/>
    </source>
</evidence>
<proteinExistence type="predicted"/>
<sequence length="90" mass="10237">MTEERETYFSIRPQNSSIVDRTLKLRNDQNAHEGCLFLSISFLAVWFLIFQCTILAFGHTGLHPHGNVIRTGYSLPSLAPQKSGTREDKK</sequence>
<dbReference type="Proteomes" id="UP000177811">
    <property type="component" value="Unassembled WGS sequence"/>
</dbReference>
<dbReference type="AlphaFoldDB" id="A0A1G2KWQ1"/>
<gene>
    <name evidence="2" type="ORF">A3C16_03090</name>
</gene>
<evidence type="ECO:0000313" key="2">
    <source>
        <dbReference type="EMBL" id="OHA03614.1"/>
    </source>
</evidence>
<protein>
    <submittedName>
        <fullName evidence="2">Uncharacterized protein</fullName>
    </submittedName>
</protein>
<comment type="caution">
    <text evidence="2">The sequence shown here is derived from an EMBL/GenBank/DDBJ whole genome shotgun (WGS) entry which is preliminary data.</text>
</comment>
<accession>A0A1G2KWQ1</accession>
<dbReference type="EMBL" id="MHQL01000011">
    <property type="protein sequence ID" value="OHA03614.1"/>
    <property type="molecule type" value="Genomic_DNA"/>
</dbReference>
<organism evidence="2 3">
    <name type="scientific">Candidatus Sungbacteria bacterium RIFCSPHIGHO2_02_FULL_51_29</name>
    <dbReference type="NCBI Taxonomy" id="1802273"/>
    <lineage>
        <taxon>Bacteria</taxon>
        <taxon>Candidatus Sungiibacteriota</taxon>
    </lineage>
</organism>
<keyword evidence="1" id="KW-1133">Transmembrane helix</keyword>
<feature type="transmembrane region" description="Helical" evidence="1">
    <location>
        <begin position="34"/>
        <end position="57"/>
    </location>
</feature>
<keyword evidence="1" id="KW-0472">Membrane</keyword>
<evidence type="ECO:0000313" key="3">
    <source>
        <dbReference type="Proteomes" id="UP000177811"/>
    </source>
</evidence>